<dbReference type="AlphaFoldDB" id="A0A3G2URN7"/>
<keyword evidence="2" id="KW-1133">Transmembrane helix</keyword>
<organism evidence="3 4">
    <name type="scientific">Sphingobium yanoikuyae</name>
    <name type="common">Sphingomonas yanoikuyae</name>
    <dbReference type="NCBI Taxonomy" id="13690"/>
    <lineage>
        <taxon>Bacteria</taxon>
        <taxon>Pseudomonadati</taxon>
        <taxon>Pseudomonadota</taxon>
        <taxon>Alphaproteobacteria</taxon>
        <taxon>Sphingomonadales</taxon>
        <taxon>Sphingomonadaceae</taxon>
        <taxon>Sphingobium</taxon>
    </lineage>
</organism>
<evidence type="ECO:0000313" key="4">
    <source>
        <dbReference type="Proteomes" id="UP000280708"/>
    </source>
</evidence>
<sequence length="405" mass="44161">MSAIEEGGKASGEAGLGRLWIGLLLGMAVGLACCAMLPFSPYIAWQQSAGTQMFHSRWIFERLHHDPTPIDVALIGSSKIEAGISPTVMEEALEAKLGYRPHVANLAIVMPGRDFADKIMEELLATHPEVRLVVLSNDGDVTNSHPMFRQTARLGELLEAPLLVNLQYGTNLLAWPYRAIANFAQQRRPQWFGVASAFAPSHYEGCALDRTLGYRLASGEMVNGDQSRSKAQLLAMSRAAIGRQKAGLAMLAFLPDEARLAIDRHYVASMATRARRARVDIVFLSLPFFGPLQPVGALDAYRQWGTNIALPALASEPSFYQSAAHLNRRGAIVASRLSGEAISPYLGRNDRGGLGPAWPGQGDGRPGRRQAWPRQSDHNGPSDHDGQSDHNGRPGWRECDDLVAR</sequence>
<evidence type="ECO:0000256" key="1">
    <source>
        <dbReference type="SAM" id="MobiDB-lite"/>
    </source>
</evidence>
<keyword evidence="2" id="KW-0812">Transmembrane</keyword>
<dbReference type="EMBL" id="CP033230">
    <property type="protein sequence ID" value="AYO77204.1"/>
    <property type="molecule type" value="Genomic_DNA"/>
</dbReference>
<evidence type="ECO:0000256" key="2">
    <source>
        <dbReference type="SAM" id="Phobius"/>
    </source>
</evidence>
<feature type="transmembrane region" description="Helical" evidence="2">
    <location>
        <begin position="20"/>
        <end position="45"/>
    </location>
</feature>
<evidence type="ECO:0000313" key="3">
    <source>
        <dbReference type="EMBL" id="AYO77204.1"/>
    </source>
</evidence>
<protein>
    <submittedName>
        <fullName evidence="3">Uncharacterized protein</fullName>
    </submittedName>
</protein>
<name>A0A3G2URN7_SPHYA</name>
<gene>
    <name evidence="3" type="ORF">EBF16_10040</name>
</gene>
<accession>A0A3G2URN7</accession>
<dbReference type="RefSeq" id="WP_122129651.1">
    <property type="nucleotide sequence ID" value="NZ_CP033230.1"/>
</dbReference>
<feature type="region of interest" description="Disordered" evidence="1">
    <location>
        <begin position="348"/>
        <end position="405"/>
    </location>
</feature>
<reference evidence="3 4" key="1">
    <citation type="submission" date="2018-10" db="EMBL/GenBank/DDBJ databases">
        <title>Characterization and genome analysis of a novel bacterium Sphingobium yanoikuyae SJTF8 capable of degrading PAHs.</title>
        <authorList>
            <person name="Yin C."/>
            <person name="Xiong W."/>
            <person name="Liang R."/>
        </authorList>
    </citation>
    <scope>NUCLEOTIDE SEQUENCE [LARGE SCALE GENOMIC DNA]</scope>
    <source>
        <strain evidence="3 4">SJTF8</strain>
    </source>
</reference>
<dbReference type="Proteomes" id="UP000280708">
    <property type="component" value="Chromosome"/>
</dbReference>
<feature type="compositionally biased region" description="Basic and acidic residues" evidence="1">
    <location>
        <begin position="375"/>
        <end position="405"/>
    </location>
</feature>
<keyword evidence="2" id="KW-0472">Membrane</keyword>
<proteinExistence type="predicted"/>